<dbReference type="EMBL" id="JAJNAY010000001">
    <property type="protein sequence ID" value="MCD1117485.1"/>
    <property type="molecule type" value="Genomic_DNA"/>
</dbReference>
<dbReference type="RefSeq" id="WP_230669416.1">
    <property type="nucleotide sequence ID" value="NZ_JAJNAY010000001.1"/>
</dbReference>
<evidence type="ECO:0000313" key="3">
    <source>
        <dbReference type="Proteomes" id="UP001108025"/>
    </source>
</evidence>
<dbReference type="AlphaFoldDB" id="A0A9Q3V554"/>
<evidence type="ECO:0000259" key="1">
    <source>
        <dbReference type="Pfam" id="PF03724"/>
    </source>
</evidence>
<gene>
    <name evidence="2" type="ORF">LO744_11515</name>
</gene>
<proteinExistence type="predicted"/>
<sequence length="233" mass="25669">MITNSLVDTQWKLIELNGKPVDDKINGKEPFLRLQQADKRYMASAGCNGIGGQFTLLENGRIKFSQGMSTMMACENMEVETQLANVLIAADNYTINGSTLSLNKGRMAPLARFQAIEASTANNELNGTWEVDYVSGSRIAFDGLYPNKKPIITFNTADNKLTGNSSCNNFNTTFKIDGNFIKFNSPMATKMACPGEGETVFFNTLKTVNKYDVNGNTLNLIMGDIAVMRLQKK</sequence>
<protein>
    <submittedName>
        <fullName evidence="2">META domain-containing protein</fullName>
    </submittedName>
</protein>
<reference evidence="2" key="1">
    <citation type="submission" date="2021-11" db="EMBL/GenBank/DDBJ databases">
        <title>Description of novel Chryseobacterium species.</title>
        <authorList>
            <person name="Saticioglu I.B."/>
            <person name="Ay H."/>
            <person name="Altun S."/>
            <person name="Duman M."/>
        </authorList>
    </citation>
    <scope>NUCLEOTIDE SEQUENCE</scope>
    <source>
        <strain evidence="2">C-17</strain>
    </source>
</reference>
<name>A0A9Q3V554_9FLAO</name>
<dbReference type="PANTHER" id="PTHR35535:SF1">
    <property type="entry name" value="HEAT SHOCK PROTEIN HSLJ"/>
    <property type="match status" value="1"/>
</dbReference>
<dbReference type="InterPro" id="IPR053147">
    <property type="entry name" value="Hsp_HslJ-like"/>
</dbReference>
<comment type="caution">
    <text evidence="2">The sequence shown here is derived from an EMBL/GenBank/DDBJ whole genome shotgun (WGS) entry which is preliminary data.</text>
</comment>
<dbReference type="Proteomes" id="UP001108025">
    <property type="component" value="Unassembled WGS sequence"/>
</dbReference>
<organism evidence="2 3">
    <name type="scientific">Chryseobacterium turcicum</name>
    <dbReference type="NCBI Taxonomy" id="2898076"/>
    <lineage>
        <taxon>Bacteria</taxon>
        <taxon>Pseudomonadati</taxon>
        <taxon>Bacteroidota</taxon>
        <taxon>Flavobacteriia</taxon>
        <taxon>Flavobacteriales</taxon>
        <taxon>Weeksellaceae</taxon>
        <taxon>Chryseobacterium group</taxon>
        <taxon>Chryseobacterium</taxon>
    </lineage>
</organism>
<dbReference type="InterPro" id="IPR038670">
    <property type="entry name" value="HslJ-like_sf"/>
</dbReference>
<feature type="domain" description="DUF306" evidence="1">
    <location>
        <begin position="4"/>
        <end position="114"/>
    </location>
</feature>
<dbReference type="InterPro" id="IPR005184">
    <property type="entry name" value="DUF306_Meta_HslJ"/>
</dbReference>
<dbReference type="PANTHER" id="PTHR35535">
    <property type="entry name" value="HEAT SHOCK PROTEIN HSLJ"/>
    <property type="match status" value="1"/>
</dbReference>
<keyword evidence="3" id="KW-1185">Reference proteome</keyword>
<feature type="domain" description="DUF306" evidence="1">
    <location>
        <begin position="126"/>
        <end position="225"/>
    </location>
</feature>
<accession>A0A9Q3V554</accession>
<dbReference type="Pfam" id="PF03724">
    <property type="entry name" value="META"/>
    <property type="match status" value="2"/>
</dbReference>
<evidence type="ECO:0000313" key="2">
    <source>
        <dbReference type="EMBL" id="MCD1117485.1"/>
    </source>
</evidence>
<dbReference type="Gene3D" id="2.40.128.270">
    <property type="match status" value="2"/>
</dbReference>